<evidence type="ECO:0000256" key="9">
    <source>
        <dbReference type="SAM" id="Coils"/>
    </source>
</evidence>
<dbReference type="InterPro" id="IPR002523">
    <property type="entry name" value="MgTranspt_CorA/ZnTranspt_ZntB"/>
</dbReference>
<dbReference type="NCBIfam" id="TIGR00383">
    <property type="entry name" value="corA"/>
    <property type="match status" value="1"/>
</dbReference>
<reference evidence="10 11" key="1">
    <citation type="submission" date="2018-10" db="EMBL/GenBank/DDBJ databases">
        <title>Genomic Encyclopedia of Archaeal and Bacterial Type Strains, Phase II (KMG-II): from individual species to whole genera.</title>
        <authorList>
            <person name="Goeker M."/>
        </authorList>
    </citation>
    <scope>NUCLEOTIDE SEQUENCE [LARGE SCALE GENOMIC DNA]</scope>
    <source>
        <strain evidence="10 11">DSM 25230</strain>
    </source>
</reference>
<dbReference type="SUPFAM" id="SSF143865">
    <property type="entry name" value="CorA soluble domain-like"/>
    <property type="match status" value="1"/>
</dbReference>
<keyword evidence="6 8" id="KW-1133">Transmembrane helix</keyword>
<keyword evidence="4 8" id="KW-1003">Cell membrane</keyword>
<comment type="similarity">
    <text evidence="2 8">Belongs to the CorA metal ion transporter (MIT) (TC 1.A.35) family.</text>
</comment>
<dbReference type="GO" id="GO:0000287">
    <property type="term" value="F:magnesium ion binding"/>
    <property type="evidence" value="ECO:0007669"/>
    <property type="project" value="TreeGrafter"/>
</dbReference>
<evidence type="ECO:0000256" key="1">
    <source>
        <dbReference type="ARBA" id="ARBA00004651"/>
    </source>
</evidence>
<feature type="coiled-coil region" evidence="9">
    <location>
        <begin position="178"/>
        <end position="205"/>
    </location>
</feature>
<evidence type="ECO:0000256" key="4">
    <source>
        <dbReference type="ARBA" id="ARBA00022475"/>
    </source>
</evidence>
<dbReference type="CDD" id="cd12828">
    <property type="entry name" value="TmCorA-like_1"/>
    <property type="match status" value="1"/>
</dbReference>
<accession>A0A495DT21</accession>
<keyword evidence="7 8" id="KW-0472">Membrane</keyword>
<sequence length="351" mass="40876">MRKHNKKIGLPPGSVVFTGNKKVDNVHTHYLAFNETYCNDQIIESHSKTILKKPSIEKNDWYDIRGMHDTDLISQVGQIFEIHPLIQEAIVDIHQRPKFEEYENGIFITLASISFNSTLLEIKKEHVAIYFNTGFMLTVQETDSDLFAYVRKRINTGKGKIRLRGADYLAYALIDSIVDNYYIVLDEIEEVIEDLEKRIIETQQVQDKNKIHQLKKELMSMRKSVSPLREAISKFSKTENAFIEHSSQLYVRDLYEHTIQVMDTVDATREILNGLQDLFISEMSLKMNQVMQLLTLISVIFIPLTFLAGIYGMNFVNIPELKYENGYFVLLTVMVVIFIGMLLYFKRKKWL</sequence>
<evidence type="ECO:0000256" key="8">
    <source>
        <dbReference type="RuleBase" id="RU362010"/>
    </source>
</evidence>
<dbReference type="EMBL" id="RBIQ01000011">
    <property type="protein sequence ID" value="RKR07815.1"/>
    <property type="molecule type" value="Genomic_DNA"/>
</dbReference>
<evidence type="ECO:0000256" key="3">
    <source>
        <dbReference type="ARBA" id="ARBA00022448"/>
    </source>
</evidence>
<dbReference type="GO" id="GO:0015095">
    <property type="term" value="F:magnesium ion transmembrane transporter activity"/>
    <property type="evidence" value="ECO:0007669"/>
    <property type="project" value="UniProtKB-UniRule"/>
</dbReference>
<proteinExistence type="inferred from homology"/>
<dbReference type="InterPro" id="IPR004488">
    <property type="entry name" value="Mg/Co-transport_prot_CorA"/>
</dbReference>
<dbReference type="GO" id="GO:0050897">
    <property type="term" value="F:cobalt ion binding"/>
    <property type="evidence" value="ECO:0007669"/>
    <property type="project" value="TreeGrafter"/>
</dbReference>
<evidence type="ECO:0000256" key="7">
    <source>
        <dbReference type="ARBA" id="ARBA00023136"/>
    </source>
</evidence>
<keyword evidence="11" id="KW-1185">Reference proteome</keyword>
<comment type="subcellular location">
    <subcellularLocation>
        <location evidence="1">Cell membrane</location>
        <topology evidence="1">Multi-pass membrane protein</topology>
    </subcellularLocation>
    <subcellularLocation>
        <location evidence="8">Membrane</location>
        <topology evidence="8">Multi-pass membrane protein</topology>
    </subcellularLocation>
</comment>
<gene>
    <name evidence="8" type="primary">corA</name>
    <name evidence="10" type="ORF">CLV91_2999</name>
</gene>
<dbReference type="Gene3D" id="1.20.58.340">
    <property type="entry name" value="Magnesium transport protein CorA, transmembrane region"/>
    <property type="match status" value="2"/>
</dbReference>
<comment type="function">
    <text evidence="8">Mediates influx of magnesium ions.</text>
</comment>
<keyword evidence="3 8" id="KW-0813">Transport</keyword>
<dbReference type="OrthoDB" id="9803416at2"/>
<evidence type="ECO:0000256" key="5">
    <source>
        <dbReference type="ARBA" id="ARBA00022692"/>
    </source>
</evidence>
<keyword evidence="8" id="KW-0406">Ion transport</keyword>
<name>A0A495DT21_9FLAO</name>
<dbReference type="GO" id="GO:0015087">
    <property type="term" value="F:cobalt ion transmembrane transporter activity"/>
    <property type="evidence" value="ECO:0007669"/>
    <property type="project" value="UniProtKB-UniRule"/>
</dbReference>
<keyword evidence="9" id="KW-0175">Coiled coil</keyword>
<dbReference type="Proteomes" id="UP000269412">
    <property type="component" value="Unassembled WGS sequence"/>
</dbReference>
<feature type="transmembrane region" description="Helical" evidence="8">
    <location>
        <begin position="293"/>
        <end position="313"/>
    </location>
</feature>
<dbReference type="AlphaFoldDB" id="A0A495DT21"/>
<dbReference type="InterPro" id="IPR045863">
    <property type="entry name" value="CorA_TM1_TM2"/>
</dbReference>
<organism evidence="10 11">
    <name type="scientific">Maribacter vaceletii</name>
    <dbReference type="NCBI Taxonomy" id="1206816"/>
    <lineage>
        <taxon>Bacteria</taxon>
        <taxon>Pseudomonadati</taxon>
        <taxon>Bacteroidota</taxon>
        <taxon>Flavobacteriia</taxon>
        <taxon>Flavobacteriales</taxon>
        <taxon>Flavobacteriaceae</taxon>
        <taxon>Maribacter</taxon>
    </lineage>
</organism>
<dbReference type="GO" id="GO:0005886">
    <property type="term" value="C:plasma membrane"/>
    <property type="evidence" value="ECO:0007669"/>
    <property type="project" value="UniProtKB-SubCell"/>
</dbReference>
<evidence type="ECO:0000256" key="2">
    <source>
        <dbReference type="ARBA" id="ARBA00009765"/>
    </source>
</evidence>
<dbReference type="Pfam" id="PF01544">
    <property type="entry name" value="CorA"/>
    <property type="match status" value="1"/>
</dbReference>
<evidence type="ECO:0000256" key="6">
    <source>
        <dbReference type="ARBA" id="ARBA00022989"/>
    </source>
</evidence>
<dbReference type="FunFam" id="1.20.58.340:FF:000012">
    <property type="entry name" value="Magnesium transport protein CorA"/>
    <property type="match status" value="1"/>
</dbReference>
<evidence type="ECO:0000313" key="10">
    <source>
        <dbReference type="EMBL" id="RKR07815.1"/>
    </source>
</evidence>
<dbReference type="RefSeq" id="WP_121068997.1">
    <property type="nucleotide sequence ID" value="NZ_RBIQ01000011.1"/>
</dbReference>
<keyword evidence="8" id="KW-0460">Magnesium</keyword>
<comment type="caution">
    <text evidence="10">The sequence shown here is derived from an EMBL/GenBank/DDBJ whole genome shotgun (WGS) entry which is preliminary data.</text>
</comment>
<keyword evidence="5 8" id="KW-0812">Transmembrane</keyword>
<dbReference type="InterPro" id="IPR045861">
    <property type="entry name" value="CorA_cytoplasmic_dom"/>
</dbReference>
<protein>
    <recommendedName>
        <fullName evidence="8">Magnesium transport protein CorA</fullName>
    </recommendedName>
</protein>
<feature type="transmembrane region" description="Helical" evidence="8">
    <location>
        <begin position="325"/>
        <end position="345"/>
    </location>
</feature>
<dbReference type="SUPFAM" id="SSF144083">
    <property type="entry name" value="Magnesium transport protein CorA, transmembrane region"/>
    <property type="match status" value="1"/>
</dbReference>
<dbReference type="PANTHER" id="PTHR46494:SF1">
    <property type="entry name" value="CORA FAMILY METAL ION TRANSPORTER (EUROFUNG)"/>
    <property type="match status" value="1"/>
</dbReference>
<evidence type="ECO:0000313" key="11">
    <source>
        <dbReference type="Proteomes" id="UP000269412"/>
    </source>
</evidence>
<dbReference type="Gene3D" id="3.30.460.20">
    <property type="entry name" value="CorA soluble domain-like"/>
    <property type="match status" value="1"/>
</dbReference>
<dbReference type="PANTHER" id="PTHR46494">
    <property type="entry name" value="CORA FAMILY METAL ION TRANSPORTER (EUROFUNG)"/>
    <property type="match status" value="1"/>
</dbReference>